<keyword evidence="3 15" id="KW-0547">Nucleotide-binding</keyword>
<keyword evidence="4" id="KW-0227">DNA damage</keyword>
<evidence type="ECO:0000256" key="15">
    <source>
        <dbReference type="PROSITE-ProRule" id="PRU00560"/>
    </source>
</evidence>
<comment type="catalytic activity">
    <reaction evidence="14">
        <text>ATP + H2O = ADP + phosphate + H(+)</text>
        <dbReference type="Rhea" id="RHEA:13065"/>
        <dbReference type="ChEBI" id="CHEBI:15377"/>
        <dbReference type="ChEBI" id="CHEBI:15378"/>
        <dbReference type="ChEBI" id="CHEBI:30616"/>
        <dbReference type="ChEBI" id="CHEBI:43474"/>
        <dbReference type="ChEBI" id="CHEBI:456216"/>
        <dbReference type="EC" id="5.6.2.4"/>
    </reaction>
</comment>
<evidence type="ECO:0000256" key="9">
    <source>
        <dbReference type="ARBA" id="ARBA00023125"/>
    </source>
</evidence>
<keyword evidence="5 15" id="KW-0378">Hydrolase</keyword>
<keyword evidence="9" id="KW-0238">DNA-binding</keyword>
<reference evidence="19 20" key="1">
    <citation type="submission" date="2022-06" db="EMBL/GenBank/DDBJ databases">
        <title>Genomic Encyclopedia of Archaeal and Bacterial Type Strains, Phase II (KMG-II): from individual species to whole genera.</title>
        <authorList>
            <person name="Goeker M."/>
        </authorList>
    </citation>
    <scope>NUCLEOTIDE SEQUENCE [LARGE SCALE GENOMIC DNA]</scope>
    <source>
        <strain evidence="19 20">DSM 44693</strain>
    </source>
</reference>
<keyword evidence="6 15" id="KW-0347">Helicase</keyword>
<evidence type="ECO:0000256" key="12">
    <source>
        <dbReference type="ARBA" id="ARBA00034617"/>
    </source>
</evidence>
<evidence type="ECO:0000256" key="1">
    <source>
        <dbReference type="ARBA" id="ARBA00009922"/>
    </source>
</evidence>
<feature type="region of interest" description="Disordered" evidence="16">
    <location>
        <begin position="1"/>
        <end position="33"/>
    </location>
</feature>
<keyword evidence="8 15" id="KW-0067">ATP-binding</keyword>
<keyword evidence="2" id="KW-0540">Nuclease</keyword>
<evidence type="ECO:0000256" key="8">
    <source>
        <dbReference type="ARBA" id="ARBA00022840"/>
    </source>
</evidence>
<dbReference type="Pfam" id="PF12705">
    <property type="entry name" value="PDDEXK_1"/>
    <property type="match status" value="1"/>
</dbReference>
<comment type="catalytic activity">
    <reaction evidence="12">
        <text>Couples ATP hydrolysis with the unwinding of duplex DNA by translocating in the 3'-5' direction.</text>
        <dbReference type="EC" id="5.6.2.4"/>
    </reaction>
</comment>
<dbReference type="PROSITE" id="PS51217">
    <property type="entry name" value="UVRD_HELICASE_CTER"/>
    <property type="match status" value="1"/>
</dbReference>
<keyword evidence="7" id="KW-0269">Exonuclease</keyword>
<evidence type="ECO:0000256" key="13">
    <source>
        <dbReference type="ARBA" id="ARBA00034808"/>
    </source>
</evidence>
<dbReference type="Gene3D" id="3.40.50.300">
    <property type="entry name" value="P-loop containing nucleotide triphosphate hydrolases"/>
    <property type="match status" value="2"/>
</dbReference>
<dbReference type="EC" id="5.6.2.4" evidence="13"/>
<accession>A0ABT1HGT8</accession>
<gene>
    <name evidence="19" type="ORF">LX13_003288</name>
</gene>
<evidence type="ECO:0000256" key="6">
    <source>
        <dbReference type="ARBA" id="ARBA00022806"/>
    </source>
</evidence>
<organism evidence="19 20">
    <name type="scientific">Williamsia maris</name>
    <dbReference type="NCBI Taxonomy" id="72806"/>
    <lineage>
        <taxon>Bacteria</taxon>
        <taxon>Bacillati</taxon>
        <taxon>Actinomycetota</taxon>
        <taxon>Actinomycetes</taxon>
        <taxon>Mycobacteriales</taxon>
        <taxon>Nocardiaceae</taxon>
        <taxon>Williamsia</taxon>
    </lineage>
</organism>
<dbReference type="InterPro" id="IPR011604">
    <property type="entry name" value="PDDEXK-like_dom_sf"/>
</dbReference>
<dbReference type="GO" id="GO:0004386">
    <property type="term" value="F:helicase activity"/>
    <property type="evidence" value="ECO:0007669"/>
    <property type="project" value="UniProtKB-KW"/>
</dbReference>
<dbReference type="EMBL" id="JAMTCJ010000003">
    <property type="protein sequence ID" value="MCP2177460.1"/>
    <property type="molecule type" value="Genomic_DNA"/>
</dbReference>
<evidence type="ECO:0000259" key="18">
    <source>
        <dbReference type="PROSITE" id="PS51217"/>
    </source>
</evidence>
<feature type="binding site" evidence="15">
    <location>
        <begin position="61"/>
        <end position="68"/>
    </location>
    <ligand>
        <name>ATP</name>
        <dbReference type="ChEBI" id="CHEBI:30616"/>
    </ligand>
</feature>
<evidence type="ECO:0000256" key="3">
    <source>
        <dbReference type="ARBA" id="ARBA00022741"/>
    </source>
</evidence>
<evidence type="ECO:0000259" key="17">
    <source>
        <dbReference type="PROSITE" id="PS51198"/>
    </source>
</evidence>
<dbReference type="PANTHER" id="PTHR11070:SF59">
    <property type="entry name" value="DNA 3'-5' HELICASE"/>
    <property type="match status" value="1"/>
</dbReference>
<dbReference type="Gene3D" id="3.90.320.10">
    <property type="match status" value="1"/>
</dbReference>
<evidence type="ECO:0000313" key="19">
    <source>
        <dbReference type="EMBL" id="MCP2177460.1"/>
    </source>
</evidence>
<evidence type="ECO:0000256" key="2">
    <source>
        <dbReference type="ARBA" id="ARBA00022722"/>
    </source>
</evidence>
<dbReference type="InterPro" id="IPR038726">
    <property type="entry name" value="PDDEXK_AddAB-type"/>
</dbReference>
<dbReference type="Pfam" id="PF00580">
    <property type="entry name" value="UvrD-helicase"/>
    <property type="match status" value="1"/>
</dbReference>
<comment type="similarity">
    <text evidence="1">Belongs to the helicase family. UvrD subfamily.</text>
</comment>
<name>A0ABT1HGT8_9NOCA</name>
<keyword evidence="11" id="KW-0413">Isomerase</keyword>
<dbReference type="InterPro" id="IPR013986">
    <property type="entry name" value="DExx_box_DNA_helicase_dom_sf"/>
</dbReference>
<dbReference type="RefSeq" id="WP_253662394.1">
    <property type="nucleotide sequence ID" value="NZ_BAAAJQ010000001.1"/>
</dbReference>
<sequence length="1129" mass="119214">MTQPSRGSSPRRVEVRATLVSPPRTAPTDHEWNPDAAALIAGTAPVEADERSGWHPFRVTGGPGTGKTALLADIAVARLTDPDTDPESVLVLAANRRAAARLREQISARVLDASAQRRDLRRSTREPLVRTIHSYAFAVLRLQAAAHGNPPPRLITGSEQDAVLRELLAGDIDDGARHWPERLRPALGTDGFAQALRDLMMRAAERGIGPEGLIALGREHRREEWVAAGIAYRQYEQSMLLRGAVGVEAPQASAPAVDAAELIGSALTALSGDTVLLDRERARIRHLLVDDAHHLDPHAAALVRLVGTGTEVTVIAGDGDQSIYGFRGASSRFLDTLVPAGGDHDVILELNHRSAHGVAAVGVGIAARLPGARVHPPTRGVRADTETGGRAAVTVTSYSSAAKEATAVADALRRAHLFDGVAWSDMAVVVRSVPRAIAPLRRALRSAGVPVVTPATEMPLHRQRAVAALMTVLRAVEHPLDADEIVELLTGPVGGADPTALRRLRRGVRRVDTEMRDSDAAQRDSLDIIVELAATDRALAQPHLDALTATERGSVERVLDVLDSARTVAARGGGVEDVLWSAWQATGLSRRWSATALRGGPGADQSDRDLDAVVALFDVAASFTDNLPAATLGAFVEHVGKLQIPGEAPRRSAISDAVTIVSAHASAGREWEVVAVAGVLDGLWPSLRSRGSILATPQLVDLLDGVATEGIDTVSRSAVALAEERRLFLVACSRARRQLLVSAVDDGSGDSAPSRFVVELAAALGADPDATDAVPVSADELLPVAPAVQRILSLPSLVATLRAQVCSPDPHPEAAELLARLADAGVPGAHPHDWYGLPETSSEVSLWTPERGPVTLSPSNIEALQRCSLRWMLERNGGRDGDKVPAVAGTLVHTLVQAVAGEIDPADVTGALRRVWDQVDVGADWFSAHELDRTEAMLTHFADWLTHSRADLDAIGVEVDVDALLPPEAVDPDADPAPDLIAPDPIAGVPIRLRGRIDRLERDHAGRPVVVDVKTTKTAATAADAEVHPQLATYQLALHLGGVPEVGSAEPGGGQLVYVNTASKKTGATVRTQSPLTPDQVQEWIEVVRSAARASIGPRFVATINPGCGHCGLAASCPATLRGKAVTDD</sequence>
<proteinExistence type="inferred from homology"/>
<dbReference type="SUPFAM" id="SSF52540">
    <property type="entry name" value="P-loop containing nucleoside triphosphate hydrolases"/>
    <property type="match status" value="1"/>
</dbReference>
<dbReference type="Pfam" id="PF13361">
    <property type="entry name" value="UvrD_C"/>
    <property type="match status" value="1"/>
</dbReference>
<evidence type="ECO:0000256" key="10">
    <source>
        <dbReference type="ARBA" id="ARBA00023204"/>
    </source>
</evidence>
<dbReference type="InterPro" id="IPR014017">
    <property type="entry name" value="DNA_helicase_UvrD-like_C"/>
</dbReference>
<evidence type="ECO:0000256" key="14">
    <source>
        <dbReference type="ARBA" id="ARBA00048988"/>
    </source>
</evidence>
<dbReference type="InterPro" id="IPR014016">
    <property type="entry name" value="UvrD-like_ATP-bd"/>
</dbReference>
<evidence type="ECO:0000256" key="7">
    <source>
        <dbReference type="ARBA" id="ARBA00022839"/>
    </source>
</evidence>
<dbReference type="Gene3D" id="1.10.10.160">
    <property type="match status" value="1"/>
</dbReference>
<dbReference type="PANTHER" id="PTHR11070">
    <property type="entry name" value="UVRD / RECB / PCRA DNA HELICASE FAMILY MEMBER"/>
    <property type="match status" value="1"/>
</dbReference>
<evidence type="ECO:0000256" key="11">
    <source>
        <dbReference type="ARBA" id="ARBA00023235"/>
    </source>
</evidence>
<feature type="domain" description="UvrD-like helicase C-terminal" evidence="18">
    <location>
        <begin position="360"/>
        <end position="668"/>
    </location>
</feature>
<evidence type="ECO:0000256" key="4">
    <source>
        <dbReference type="ARBA" id="ARBA00022763"/>
    </source>
</evidence>
<dbReference type="Gene3D" id="1.10.486.10">
    <property type="entry name" value="PCRA, domain 4"/>
    <property type="match status" value="1"/>
</dbReference>
<keyword evidence="20" id="KW-1185">Reference proteome</keyword>
<evidence type="ECO:0000256" key="5">
    <source>
        <dbReference type="ARBA" id="ARBA00022801"/>
    </source>
</evidence>
<dbReference type="InterPro" id="IPR000212">
    <property type="entry name" value="DNA_helicase_UvrD/REP"/>
</dbReference>
<evidence type="ECO:0000313" key="20">
    <source>
        <dbReference type="Proteomes" id="UP001206895"/>
    </source>
</evidence>
<dbReference type="Proteomes" id="UP001206895">
    <property type="component" value="Unassembled WGS sequence"/>
</dbReference>
<keyword evidence="10" id="KW-0234">DNA repair</keyword>
<protein>
    <recommendedName>
        <fullName evidence="13">DNA 3'-5' helicase</fullName>
        <ecNumber evidence="13">5.6.2.4</ecNumber>
    </recommendedName>
</protein>
<evidence type="ECO:0000256" key="16">
    <source>
        <dbReference type="SAM" id="MobiDB-lite"/>
    </source>
</evidence>
<dbReference type="InterPro" id="IPR027417">
    <property type="entry name" value="P-loop_NTPase"/>
</dbReference>
<feature type="domain" description="UvrD-like helicase ATP-binding" evidence="17">
    <location>
        <begin position="40"/>
        <end position="355"/>
    </location>
</feature>
<dbReference type="PROSITE" id="PS51198">
    <property type="entry name" value="UVRD_HELICASE_ATP_BIND"/>
    <property type="match status" value="1"/>
</dbReference>
<comment type="caution">
    <text evidence="19">The sequence shown here is derived from an EMBL/GenBank/DDBJ whole genome shotgun (WGS) entry which is preliminary data.</text>
</comment>